<dbReference type="PANTHER" id="PTHR42747">
    <property type="entry name" value="NITRONATE MONOOXYGENASE-RELATED"/>
    <property type="match status" value="1"/>
</dbReference>
<proteinExistence type="inferred from homology"/>
<dbReference type="InterPro" id="IPR013785">
    <property type="entry name" value="Aldolase_TIM"/>
</dbReference>
<dbReference type="RefSeq" id="WP_205492791.1">
    <property type="nucleotide sequence ID" value="NZ_JAFHAP010000004.1"/>
</dbReference>
<dbReference type="PANTHER" id="PTHR42747:SF3">
    <property type="entry name" value="NITRONATE MONOOXYGENASE-RELATED"/>
    <property type="match status" value="1"/>
</dbReference>
<name>A0ABS2WGF9_9BACL</name>
<gene>
    <name evidence="12" type="ORF">JQC72_03450</name>
</gene>
<dbReference type="InterPro" id="IPR004136">
    <property type="entry name" value="NMO"/>
</dbReference>
<evidence type="ECO:0000256" key="1">
    <source>
        <dbReference type="ARBA" id="ARBA00001917"/>
    </source>
</evidence>
<accession>A0ABS2WGF9</accession>
<comment type="caution">
    <text evidence="12">The sequence shown here is derived from an EMBL/GenBank/DDBJ whole genome shotgun (WGS) entry which is preliminary data.</text>
</comment>
<dbReference type="Proteomes" id="UP001177120">
    <property type="component" value="Unassembled WGS sequence"/>
</dbReference>
<keyword evidence="9 12" id="KW-0503">Monooxygenase</keyword>
<evidence type="ECO:0000313" key="13">
    <source>
        <dbReference type="Proteomes" id="UP001177120"/>
    </source>
</evidence>
<evidence type="ECO:0000256" key="2">
    <source>
        <dbReference type="ARBA" id="ARBA00003535"/>
    </source>
</evidence>
<evidence type="ECO:0000256" key="6">
    <source>
        <dbReference type="ARBA" id="ARBA00022630"/>
    </source>
</evidence>
<dbReference type="EMBL" id="JAFHAP010000004">
    <property type="protein sequence ID" value="MBN2908573.1"/>
    <property type="molecule type" value="Genomic_DNA"/>
</dbReference>
<evidence type="ECO:0000256" key="4">
    <source>
        <dbReference type="ARBA" id="ARBA00013457"/>
    </source>
</evidence>
<evidence type="ECO:0000256" key="8">
    <source>
        <dbReference type="ARBA" id="ARBA00023002"/>
    </source>
</evidence>
<reference evidence="12" key="1">
    <citation type="journal article" date="2024" name="Int. J. Syst. Evol. Microbiol.">
        <title>Polycladomyces zharkentensis sp. nov., a novel thermophilic cellulose- and starch-degrading member of the Bacillota from a geothermal aquifer in Kazakhstan.</title>
        <authorList>
            <person name="Mashzhan A."/>
            <person name="Kistaubayeva A."/>
            <person name="Javier-Lopez R."/>
            <person name="Bissenova U."/>
            <person name="Bissenbay A."/>
            <person name="Birkeland N.K."/>
        </authorList>
    </citation>
    <scope>NUCLEOTIDE SEQUENCE</scope>
    <source>
        <strain evidence="12">ZKZ2T</strain>
    </source>
</reference>
<evidence type="ECO:0000256" key="3">
    <source>
        <dbReference type="ARBA" id="ARBA00009881"/>
    </source>
</evidence>
<evidence type="ECO:0000256" key="9">
    <source>
        <dbReference type="ARBA" id="ARBA00023033"/>
    </source>
</evidence>
<comment type="function">
    <text evidence="2">Nitronate monooxygenase that uses molecular oxygen to catalyze the oxidative denitrification of alkyl nitronates. Acts on propionate 3-nitronate (P3N), the presumed physiological substrate. Probably functions in the detoxification of P3N, a metabolic poison produced by plants and fungi as a defense mechanism.</text>
</comment>
<evidence type="ECO:0000256" key="5">
    <source>
        <dbReference type="ARBA" id="ARBA00022575"/>
    </source>
</evidence>
<keyword evidence="7" id="KW-0288">FMN</keyword>
<evidence type="ECO:0000256" key="7">
    <source>
        <dbReference type="ARBA" id="ARBA00022643"/>
    </source>
</evidence>
<dbReference type="CDD" id="cd04730">
    <property type="entry name" value="NPD_like"/>
    <property type="match status" value="1"/>
</dbReference>
<dbReference type="SUPFAM" id="SSF51412">
    <property type="entry name" value="Inosine monophosphate dehydrogenase (IMPDH)"/>
    <property type="match status" value="1"/>
</dbReference>
<keyword evidence="8" id="KW-0560">Oxidoreductase</keyword>
<keyword evidence="5" id="KW-0216">Detoxification</keyword>
<dbReference type="Pfam" id="PF03060">
    <property type="entry name" value="NMO"/>
    <property type="match status" value="1"/>
</dbReference>
<sequence>MWSETEVARRLGVQYPIIQAGMAGGPASPELAAAVSEAGGLGTLGGGYWTGEQLRDAVRTVRRLTDRPFAVNLFAPEPYEVSAEKISRVQERMRPYQYELGLSEPPFPKQFAPSFEEQMEVVLEERVPVFSFTFGMLEAEWMQALKERDIVVIGTATTVREAVALEQSGVDMVVAQAFEAGGHRGTFLSRFEEALIGGMALIPAMVDAVRIPVIAAGGIMDGRGIAAAFMLGAQGVQLGTAFLTCRESGAHTLHQQAVLSATEESTTLTRAFSGKPARGIRNRFIEEMADVEVPDYPVQNALTREIRQVAGKAGRSEFLSMWAGQGTRLSREMTAEALLEALVRETEEAVGRLAQGVR</sequence>
<protein>
    <recommendedName>
        <fullName evidence="4">Probable nitronate monooxygenase</fullName>
    </recommendedName>
    <alternativeName>
        <fullName evidence="10">Propionate 3-nitronate monooxygenase</fullName>
    </alternativeName>
</protein>
<evidence type="ECO:0000256" key="10">
    <source>
        <dbReference type="ARBA" id="ARBA00031155"/>
    </source>
</evidence>
<comment type="catalytic activity">
    <reaction evidence="11">
        <text>3 propionate 3-nitronate + 3 O2 + H2O = 3 3-oxopropanoate + 2 nitrate + nitrite + H2O2 + 3 H(+)</text>
        <dbReference type="Rhea" id="RHEA:57332"/>
        <dbReference type="ChEBI" id="CHEBI:15377"/>
        <dbReference type="ChEBI" id="CHEBI:15378"/>
        <dbReference type="ChEBI" id="CHEBI:15379"/>
        <dbReference type="ChEBI" id="CHEBI:16240"/>
        <dbReference type="ChEBI" id="CHEBI:16301"/>
        <dbReference type="ChEBI" id="CHEBI:17632"/>
        <dbReference type="ChEBI" id="CHEBI:33190"/>
        <dbReference type="ChEBI" id="CHEBI:136067"/>
    </reaction>
</comment>
<evidence type="ECO:0000313" key="12">
    <source>
        <dbReference type="EMBL" id="MBN2908573.1"/>
    </source>
</evidence>
<comment type="cofactor">
    <cofactor evidence="1">
        <name>FMN</name>
        <dbReference type="ChEBI" id="CHEBI:58210"/>
    </cofactor>
</comment>
<keyword evidence="6" id="KW-0285">Flavoprotein</keyword>
<evidence type="ECO:0000256" key="11">
    <source>
        <dbReference type="ARBA" id="ARBA00049401"/>
    </source>
</evidence>
<keyword evidence="13" id="KW-1185">Reference proteome</keyword>
<dbReference type="GO" id="GO:0004497">
    <property type="term" value="F:monooxygenase activity"/>
    <property type="evidence" value="ECO:0007669"/>
    <property type="project" value="UniProtKB-KW"/>
</dbReference>
<organism evidence="12 13">
    <name type="scientific">Polycladomyces zharkentensis</name>
    <dbReference type="NCBI Taxonomy" id="2807616"/>
    <lineage>
        <taxon>Bacteria</taxon>
        <taxon>Bacillati</taxon>
        <taxon>Bacillota</taxon>
        <taxon>Bacilli</taxon>
        <taxon>Bacillales</taxon>
        <taxon>Thermoactinomycetaceae</taxon>
        <taxon>Polycladomyces</taxon>
    </lineage>
</organism>
<dbReference type="Gene3D" id="3.20.20.70">
    <property type="entry name" value="Aldolase class I"/>
    <property type="match status" value="1"/>
</dbReference>
<comment type="similarity">
    <text evidence="3">Belongs to the nitronate monooxygenase family. NMO class I subfamily.</text>
</comment>